<dbReference type="Proteomes" id="UP000241566">
    <property type="component" value="Unassembled WGS sequence"/>
</dbReference>
<gene>
    <name evidence="1" type="ORF">CTM94_05240</name>
</gene>
<evidence type="ECO:0000313" key="1">
    <source>
        <dbReference type="EMBL" id="PSV85481.1"/>
    </source>
</evidence>
<comment type="caution">
    <text evidence="1">The sequence shown here is derived from an EMBL/GenBank/DDBJ whole genome shotgun (WGS) entry which is preliminary data.</text>
</comment>
<evidence type="ECO:0000313" key="2">
    <source>
        <dbReference type="Proteomes" id="UP000241566"/>
    </source>
</evidence>
<accession>A0ABX5GIL4</accession>
<dbReference type="EMBL" id="PYOI01000005">
    <property type="protein sequence ID" value="PSV85481.1"/>
    <property type="molecule type" value="Genomic_DNA"/>
</dbReference>
<protein>
    <recommendedName>
        <fullName evidence="3">Glycosyltransferase</fullName>
    </recommendedName>
</protein>
<dbReference type="Pfam" id="PF14305">
    <property type="entry name" value="ATPgrasp_TupA"/>
    <property type="match status" value="1"/>
</dbReference>
<organism evidence="1 2">
    <name type="scientific">Photobacterium leiognathi</name>
    <dbReference type="NCBI Taxonomy" id="553611"/>
    <lineage>
        <taxon>Bacteria</taxon>
        <taxon>Pseudomonadati</taxon>
        <taxon>Pseudomonadota</taxon>
        <taxon>Gammaproteobacteria</taxon>
        <taxon>Vibrionales</taxon>
        <taxon>Vibrionaceae</taxon>
        <taxon>Photobacterium</taxon>
    </lineage>
</organism>
<keyword evidence="2" id="KW-1185">Reference proteome</keyword>
<dbReference type="RefSeq" id="WP_107229590.1">
    <property type="nucleotide sequence ID" value="NZ_PYOI01000005.1"/>
</dbReference>
<evidence type="ECO:0008006" key="3">
    <source>
        <dbReference type="Google" id="ProtNLM"/>
    </source>
</evidence>
<sequence>FKRFINFSQPETFNEKLQVRKIIDHNPLFTVAADKIASKDWVKSICSDIYIPRNLWIGSDTNDIESIDFSLLPRDYVFKANHTSQTIEIIRNNNHISQRKMIKLASKWLKHDQSSSLGEWAYKDIPRRVFIEEFLDFEGSAPDDYKFFVFNGRVEFIQLDSDRFINHKRNMFDRNWRDLNFEYSHEMKIPSPPKPIFLDEMIRISELIGENFDFVRVDLYFYNNKVTFGELTIYPGAGFEKFPCIELDKLFGKYWTSY</sequence>
<feature type="non-terminal residue" evidence="1">
    <location>
        <position position="1"/>
    </location>
</feature>
<reference evidence="1 2" key="1">
    <citation type="submission" date="2018-01" db="EMBL/GenBank/DDBJ databases">
        <title>Whole genome sequencing of Histamine producing bacteria.</title>
        <authorList>
            <person name="Butler K."/>
        </authorList>
    </citation>
    <scope>NUCLEOTIDE SEQUENCE [LARGE SCALE GENOMIC DNA]</scope>
    <source>
        <strain evidence="1 2">ATCC 25521</strain>
    </source>
</reference>
<dbReference type="InterPro" id="IPR029465">
    <property type="entry name" value="ATPgrasp_TupA"/>
</dbReference>
<proteinExistence type="predicted"/>
<name>A0ABX5GIL4_PHOLE</name>